<keyword evidence="17" id="KW-0520">NAD</keyword>
<dbReference type="FunFam" id="3.30.70.20:FF:000002">
    <property type="entry name" value="NADH-ubiquinone oxidoreductase 75 kDa subunit"/>
    <property type="match status" value="1"/>
</dbReference>
<dbReference type="GO" id="GO:0016651">
    <property type="term" value="F:oxidoreductase activity, acting on NAD(P)H"/>
    <property type="evidence" value="ECO:0007669"/>
    <property type="project" value="InterPro"/>
</dbReference>
<keyword evidence="19" id="KW-0496">Mitochondrion</keyword>
<evidence type="ECO:0000256" key="4">
    <source>
        <dbReference type="ARBA" id="ARBA00012944"/>
    </source>
</evidence>
<dbReference type="InterPro" id="IPR001041">
    <property type="entry name" value="2Fe-2S_ferredoxin-type"/>
</dbReference>
<reference evidence="29" key="2">
    <citation type="journal article" date="2024" name="Plant">
        <title>Genomic evolution and insights into agronomic trait innovations of Sesamum species.</title>
        <authorList>
            <person name="Miao H."/>
            <person name="Wang L."/>
            <person name="Qu L."/>
            <person name="Liu H."/>
            <person name="Sun Y."/>
            <person name="Le M."/>
            <person name="Wang Q."/>
            <person name="Wei S."/>
            <person name="Zheng Y."/>
            <person name="Lin W."/>
            <person name="Duan Y."/>
            <person name="Cao H."/>
            <person name="Xiong S."/>
            <person name="Wang X."/>
            <person name="Wei L."/>
            <person name="Li C."/>
            <person name="Ma Q."/>
            <person name="Ju M."/>
            <person name="Zhao R."/>
            <person name="Li G."/>
            <person name="Mu C."/>
            <person name="Tian Q."/>
            <person name="Mei H."/>
            <person name="Zhang T."/>
            <person name="Gao T."/>
            <person name="Zhang H."/>
        </authorList>
    </citation>
    <scope>NUCLEOTIDE SEQUENCE</scope>
    <source>
        <strain evidence="29">KEN8</strain>
    </source>
</reference>
<sequence>MGLGQLASRALLRSTRLAASKPHRLLDRRAVVSTPELHNSEAAAVEAPPEPDLPKRTPVAGARVHFPNPDDAIEVFVDGYPVKIPKGMTVLQACEVAGVDIPRFCYHDRLSIAGNCRMCLVEVEKSPKPVASCAMPALPGMKIKTDTPLAKKAREGVMEFLLMNHPLDCPICDQGGECDLQDQSMAFGSDRGRFTEMKRSVVDKNLGPLVKTVMTRCIQCTRCVRFSTEIAGVQDLGMLGRGSGEEIGTYVEKLMTSELSGNVIDICPVGALTSKPFAFKARNWELKGTESIDVTDAVGSNIRIDSRGPEVMRILPRLNEDINEEWISDKTRFFYDGLKRQRLNDPMIRGADGRFKAVSWRDALAVVAEVIHQVRPQEIVGVAGKLSDAESMMALKDFLNKMGSNNIWCEGNGPSPNADLRSGYIMNTSISGLEKADVFLLVGTQPRVEAAMVNARIRKTVRATNAKVGYVGPSANLNYDHEHLGIGPETLTELAEGRHPFYSALSNAKNPAIIIGAGIFGRKDKDAIFSVVETIAKKNKCESDKSIESAKFIYLMGADDENVDKLPDDAFVVYQGHHGDRGVYRANVILPASAFTEKEGTYANTEGCAQTTVPAVPTVGDARDDWKIIRALSEVAGVPLPYDTLSGIRSRISTVAPNLLHVDEREAAAFSSAFLRPEVKDKPDKAPFETAVNNFYMTDSITRASKIMAQCSALLSKK</sequence>
<evidence type="ECO:0000256" key="17">
    <source>
        <dbReference type="ARBA" id="ARBA00023027"/>
    </source>
</evidence>
<dbReference type="PROSITE" id="PS51085">
    <property type="entry name" value="2FE2S_FER_2"/>
    <property type="match status" value="1"/>
</dbReference>
<keyword evidence="8" id="KW-0001">2Fe-2S</keyword>
<evidence type="ECO:0000256" key="14">
    <source>
        <dbReference type="ARBA" id="ARBA00023002"/>
    </source>
</evidence>
<dbReference type="Pfam" id="PF00384">
    <property type="entry name" value="Molybdopterin"/>
    <property type="match status" value="2"/>
</dbReference>
<keyword evidence="16" id="KW-0411">Iron-sulfur</keyword>
<reference evidence="29" key="1">
    <citation type="submission" date="2020-06" db="EMBL/GenBank/DDBJ databases">
        <authorList>
            <person name="Li T."/>
            <person name="Hu X."/>
            <person name="Zhang T."/>
            <person name="Song X."/>
            <person name="Zhang H."/>
            <person name="Dai N."/>
            <person name="Sheng W."/>
            <person name="Hou X."/>
            <person name="Wei L."/>
        </authorList>
    </citation>
    <scope>NUCLEOTIDE SEQUENCE</scope>
    <source>
        <strain evidence="29">KEN8</strain>
        <tissue evidence="29">Leaf</tissue>
    </source>
</reference>
<dbReference type="InterPro" id="IPR019574">
    <property type="entry name" value="NADH_UbQ_OxRdtase_Gsu_4Fe4S-bd"/>
</dbReference>
<dbReference type="Pfam" id="PF22117">
    <property type="entry name" value="Fer4_Nqo3"/>
    <property type="match status" value="1"/>
</dbReference>
<dbReference type="GO" id="GO:0042773">
    <property type="term" value="P:ATP synthesis coupled electron transport"/>
    <property type="evidence" value="ECO:0007669"/>
    <property type="project" value="InterPro"/>
</dbReference>
<evidence type="ECO:0000256" key="16">
    <source>
        <dbReference type="ARBA" id="ARBA00023014"/>
    </source>
</evidence>
<dbReference type="Gene3D" id="3.10.20.740">
    <property type="match status" value="1"/>
</dbReference>
<comment type="similarity">
    <text evidence="3 25">Belongs to the complex I 75 kDa subunit family.</text>
</comment>
<evidence type="ECO:0000259" key="26">
    <source>
        <dbReference type="PROSITE" id="PS51085"/>
    </source>
</evidence>
<keyword evidence="15" id="KW-0408">Iron</keyword>
<keyword evidence="11" id="KW-0809">Transit peptide</keyword>
<comment type="function">
    <text evidence="23">Core subunit of the mitochondrial membrane respiratory chain NADH dehydrogenase (Complex I) that is believed to belong to the minimal assembly required for catalysis. Complex I functions in the transfer of electrons from NADH to the respiratory chain. The immediate electron acceptor for the enzyme is believed to be ubiquinone. This is the largest subunit of complex I and it is a component of the iron-sulfur (IP) fragment of the enzyme. It may form part of the active site crevice where NADH is oxidized.</text>
</comment>
<dbReference type="CDD" id="cd02773">
    <property type="entry name" value="MopB_Res-Cmplx1_Nad11"/>
    <property type="match status" value="1"/>
</dbReference>
<dbReference type="SMART" id="SM00929">
    <property type="entry name" value="NADH-G_4Fe-4S_3"/>
    <property type="match status" value="1"/>
</dbReference>
<dbReference type="Gene3D" id="3.40.50.740">
    <property type="match status" value="2"/>
</dbReference>
<comment type="caution">
    <text evidence="29">The sequence shown here is derived from an EMBL/GenBank/DDBJ whole genome shotgun (WGS) entry which is preliminary data.</text>
</comment>
<dbReference type="InterPro" id="IPR015405">
    <property type="entry name" value="NDUFS1-like_C"/>
</dbReference>
<dbReference type="InterPro" id="IPR010228">
    <property type="entry name" value="NADH_UbQ_OxRdtase_Gsu"/>
</dbReference>
<dbReference type="InterPro" id="IPR050123">
    <property type="entry name" value="Prok_molybdopt-oxidoreductase"/>
</dbReference>
<dbReference type="InterPro" id="IPR006963">
    <property type="entry name" value="Mopterin_OxRdtase_4Fe-4S_dom"/>
</dbReference>
<dbReference type="Pfam" id="PF22151">
    <property type="entry name" value="Fer4_NDSU1"/>
    <property type="match status" value="1"/>
</dbReference>
<keyword evidence="9" id="KW-0479">Metal-binding</keyword>
<dbReference type="SUPFAM" id="SSF53706">
    <property type="entry name" value="Formate dehydrogenase/DMSO reductase, domains 1-3"/>
    <property type="match status" value="1"/>
</dbReference>
<dbReference type="PROSITE" id="PS00643">
    <property type="entry name" value="COMPLEX1_75K_3"/>
    <property type="match status" value="1"/>
</dbReference>
<dbReference type="Pfam" id="PF10588">
    <property type="entry name" value="NADH-G_4Fe-4S_3"/>
    <property type="match status" value="1"/>
</dbReference>
<evidence type="ECO:0000256" key="20">
    <source>
        <dbReference type="ARBA" id="ARBA00023136"/>
    </source>
</evidence>
<keyword evidence="13" id="KW-0249">Electron transport</keyword>
<feature type="domain" description="2Fe-2S ferredoxin-type" evidence="26">
    <location>
        <begin position="71"/>
        <end position="149"/>
    </location>
</feature>
<dbReference type="EMBL" id="JACGWM010000001">
    <property type="protein sequence ID" value="KAL0396405.1"/>
    <property type="molecule type" value="Genomic_DNA"/>
</dbReference>
<keyword evidence="5" id="KW-0813">Transport</keyword>
<dbReference type="InterPro" id="IPR006656">
    <property type="entry name" value="Mopterin_OxRdtase"/>
</dbReference>
<keyword evidence="10" id="KW-0999">Mitochondrion inner membrane</keyword>
<dbReference type="InterPro" id="IPR036010">
    <property type="entry name" value="2Fe-2S_ferredoxin-like_sf"/>
</dbReference>
<comment type="cofactor">
    <cofactor evidence="1">
        <name>[4Fe-4S] cluster</name>
        <dbReference type="ChEBI" id="CHEBI:49883"/>
    </cofactor>
</comment>
<dbReference type="GO" id="GO:0008137">
    <property type="term" value="F:NADH dehydrogenase (ubiquinone) activity"/>
    <property type="evidence" value="ECO:0007669"/>
    <property type="project" value="UniProtKB-EC"/>
</dbReference>
<evidence type="ECO:0000256" key="9">
    <source>
        <dbReference type="ARBA" id="ARBA00022723"/>
    </source>
</evidence>
<dbReference type="InterPro" id="IPR000283">
    <property type="entry name" value="NADH_UbQ_OxRdtase_75kDa_su_CS"/>
</dbReference>
<evidence type="ECO:0000256" key="6">
    <source>
        <dbReference type="ARBA" id="ARBA00022485"/>
    </source>
</evidence>
<feature type="domain" description="4Fe-4S Mo/W bis-MGD-type" evidence="27">
    <location>
        <begin position="286"/>
        <end position="342"/>
    </location>
</feature>
<dbReference type="InterPro" id="IPR054351">
    <property type="entry name" value="NADH_UbQ_OxRdtase_ferredoxin"/>
</dbReference>
<dbReference type="GO" id="GO:0051539">
    <property type="term" value="F:4 iron, 4 sulfur cluster binding"/>
    <property type="evidence" value="ECO:0007669"/>
    <property type="project" value="UniProtKB-KW"/>
</dbReference>
<comment type="catalytic activity">
    <reaction evidence="22">
        <text>a ubiquinone + NADH + 5 H(+)(in) = a ubiquinol + NAD(+) + 4 H(+)(out)</text>
        <dbReference type="Rhea" id="RHEA:29091"/>
        <dbReference type="Rhea" id="RHEA-COMP:9565"/>
        <dbReference type="Rhea" id="RHEA-COMP:9566"/>
        <dbReference type="ChEBI" id="CHEBI:15378"/>
        <dbReference type="ChEBI" id="CHEBI:16389"/>
        <dbReference type="ChEBI" id="CHEBI:17976"/>
        <dbReference type="ChEBI" id="CHEBI:57540"/>
        <dbReference type="ChEBI" id="CHEBI:57945"/>
        <dbReference type="EC" id="7.1.1.2"/>
    </reaction>
</comment>
<keyword evidence="12" id="KW-1278">Translocase</keyword>
<evidence type="ECO:0000256" key="23">
    <source>
        <dbReference type="ARBA" id="ARBA00054960"/>
    </source>
</evidence>
<evidence type="ECO:0000256" key="11">
    <source>
        <dbReference type="ARBA" id="ARBA00022946"/>
    </source>
</evidence>
<organism evidence="29">
    <name type="scientific">Sesamum calycinum</name>
    <dbReference type="NCBI Taxonomy" id="2727403"/>
    <lineage>
        <taxon>Eukaryota</taxon>
        <taxon>Viridiplantae</taxon>
        <taxon>Streptophyta</taxon>
        <taxon>Embryophyta</taxon>
        <taxon>Tracheophyta</taxon>
        <taxon>Spermatophyta</taxon>
        <taxon>Magnoliopsida</taxon>
        <taxon>eudicotyledons</taxon>
        <taxon>Gunneridae</taxon>
        <taxon>Pentapetalae</taxon>
        <taxon>asterids</taxon>
        <taxon>lamiids</taxon>
        <taxon>Lamiales</taxon>
        <taxon>Pedaliaceae</taxon>
        <taxon>Sesamum</taxon>
    </lineage>
</organism>
<evidence type="ECO:0000256" key="10">
    <source>
        <dbReference type="ARBA" id="ARBA00022792"/>
    </source>
</evidence>
<dbReference type="GO" id="GO:0046872">
    <property type="term" value="F:metal ion binding"/>
    <property type="evidence" value="ECO:0007669"/>
    <property type="project" value="UniProtKB-KW"/>
</dbReference>
<evidence type="ECO:0000256" key="22">
    <source>
        <dbReference type="ARBA" id="ARBA00049551"/>
    </source>
</evidence>
<evidence type="ECO:0000256" key="25">
    <source>
        <dbReference type="RuleBase" id="RU004523"/>
    </source>
</evidence>
<keyword evidence="18" id="KW-0830">Ubiquinone</keyword>
<evidence type="ECO:0000256" key="7">
    <source>
        <dbReference type="ARBA" id="ARBA00022660"/>
    </source>
</evidence>
<dbReference type="Gene3D" id="3.40.228.10">
    <property type="entry name" value="Dimethylsulfoxide Reductase, domain 2"/>
    <property type="match status" value="1"/>
</dbReference>
<dbReference type="Pfam" id="PF13510">
    <property type="entry name" value="Fer2_4"/>
    <property type="match status" value="1"/>
</dbReference>
<gene>
    <name evidence="29" type="ORF">Scaly_0088900</name>
</gene>
<dbReference type="FunFam" id="3.40.50.740:FF:000012">
    <property type="entry name" value="NADH dehydrogenase [ubiquinone] iron-sulfur protein 1 mitochondrial"/>
    <property type="match status" value="1"/>
</dbReference>
<proteinExistence type="inferred from homology"/>
<evidence type="ECO:0000256" key="19">
    <source>
        <dbReference type="ARBA" id="ARBA00023128"/>
    </source>
</evidence>
<evidence type="ECO:0000256" key="18">
    <source>
        <dbReference type="ARBA" id="ARBA00023075"/>
    </source>
</evidence>
<keyword evidence="20" id="KW-0472">Membrane</keyword>
<keyword evidence="6" id="KW-0004">4Fe-4S</keyword>
<dbReference type="EC" id="7.1.1.2" evidence="4"/>
<dbReference type="GO" id="GO:0005743">
    <property type="term" value="C:mitochondrial inner membrane"/>
    <property type="evidence" value="ECO:0007669"/>
    <property type="project" value="UniProtKB-SubCell"/>
</dbReference>
<dbReference type="NCBIfam" id="TIGR01973">
    <property type="entry name" value="NuoG"/>
    <property type="match status" value="1"/>
</dbReference>
<evidence type="ECO:0000259" key="28">
    <source>
        <dbReference type="PROSITE" id="PS51839"/>
    </source>
</evidence>
<evidence type="ECO:0000256" key="2">
    <source>
        <dbReference type="ARBA" id="ARBA00004273"/>
    </source>
</evidence>
<dbReference type="FunFam" id="3.10.20.740:FF:000001">
    <property type="entry name" value="NADH-quinone oxidoreductase subunit G"/>
    <property type="match status" value="1"/>
</dbReference>
<evidence type="ECO:0000313" key="29">
    <source>
        <dbReference type="EMBL" id="KAL0396405.1"/>
    </source>
</evidence>
<dbReference type="Pfam" id="PF09326">
    <property type="entry name" value="NADH_dhqG_C"/>
    <property type="match status" value="1"/>
</dbReference>
<dbReference type="PROSITE" id="PS00641">
    <property type="entry name" value="COMPLEX1_75K_1"/>
    <property type="match status" value="1"/>
</dbReference>
<evidence type="ECO:0000256" key="8">
    <source>
        <dbReference type="ARBA" id="ARBA00022714"/>
    </source>
</evidence>
<evidence type="ECO:0000256" key="3">
    <source>
        <dbReference type="ARBA" id="ARBA00005404"/>
    </source>
</evidence>
<dbReference type="PROSITE" id="PS00642">
    <property type="entry name" value="COMPLEX1_75K_2"/>
    <property type="match status" value="1"/>
</dbReference>
<comment type="subcellular location">
    <subcellularLocation>
        <location evidence="2">Mitochondrion inner membrane</location>
    </subcellularLocation>
</comment>
<comment type="cofactor">
    <cofactor evidence="21">
        <name>[2Fe-2S] cluster</name>
        <dbReference type="ChEBI" id="CHEBI:190135"/>
    </cofactor>
</comment>
<evidence type="ECO:0000256" key="12">
    <source>
        <dbReference type="ARBA" id="ARBA00022967"/>
    </source>
</evidence>
<dbReference type="GO" id="GO:0051537">
    <property type="term" value="F:2 iron, 2 sulfur cluster binding"/>
    <property type="evidence" value="ECO:0007669"/>
    <property type="project" value="UniProtKB-KW"/>
</dbReference>
<evidence type="ECO:0000259" key="27">
    <source>
        <dbReference type="PROSITE" id="PS51669"/>
    </source>
</evidence>
<evidence type="ECO:0000256" key="5">
    <source>
        <dbReference type="ARBA" id="ARBA00022448"/>
    </source>
</evidence>
<dbReference type="FunFam" id="3.40.50.740:FF:000017">
    <property type="entry name" value="NADH-quinone oxidoreductase"/>
    <property type="match status" value="1"/>
</dbReference>
<keyword evidence="7" id="KW-0679">Respiratory chain</keyword>
<evidence type="ECO:0000256" key="24">
    <source>
        <dbReference type="ARBA" id="ARBA00072948"/>
    </source>
</evidence>
<evidence type="ECO:0000256" key="15">
    <source>
        <dbReference type="ARBA" id="ARBA00023004"/>
    </source>
</evidence>
<dbReference type="Gene3D" id="3.30.70.20">
    <property type="match status" value="1"/>
</dbReference>
<dbReference type="CDD" id="cd00207">
    <property type="entry name" value="fer2"/>
    <property type="match status" value="1"/>
</dbReference>
<dbReference type="AlphaFoldDB" id="A0AAW2SWA4"/>
<dbReference type="PROSITE" id="PS51839">
    <property type="entry name" value="4FE4S_HC3"/>
    <property type="match status" value="1"/>
</dbReference>
<feature type="domain" description="4Fe-4S His(Cys)3-ligated-type" evidence="28">
    <location>
        <begin position="149"/>
        <end position="188"/>
    </location>
</feature>
<dbReference type="SUPFAM" id="SSF54292">
    <property type="entry name" value="2Fe-2S ferredoxin-like"/>
    <property type="match status" value="1"/>
</dbReference>
<dbReference type="PANTHER" id="PTHR43105">
    <property type="entry name" value="RESPIRATORY NITRATE REDUCTASE"/>
    <property type="match status" value="1"/>
</dbReference>
<dbReference type="PANTHER" id="PTHR43105:SF13">
    <property type="entry name" value="NADH-UBIQUINONE OXIDOREDUCTASE 75 KDA SUBUNIT, MITOCHONDRIAL"/>
    <property type="match status" value="1"/>
</dbReference>
<dbReference type="SUPFAM" id="SSF54862">
    <property type="entry name" value="4Fe-4S ferredoxins"/>
    <property type="match status" value="1"/>
</dbReference>
<evidence type="ECO:0000256" key="21">
    <source>
        <dbReference type="ARBA" id="ARBA00034078"/>
    </source>
</evidence>
<dbReference type="FunFam" id="3.40.228.10:FF:000014">
    <property type="entry name" value="NADH-quinone oxidoreductase"/>
    <property type="match status" value="1"/>
</dbReference>
<keyword evidence="14" id="KW-0560">Oxidoreductase</keyword>
<evidence type="ECO:0000256" key="1">
    <source>
        <dbReference type="ARBA" id="ARBA00001966"/>
    </source>
</evidence>
<name>A0AAW2SWA4_9LAMI</name>
<protein>
    <recommendedName>
        <fullName evidence="24">NADH dehydrogenase [ubiquinone] iron-sulfur protein 1, mitochondrial</fullName>
        <ecNumber evidence="4">7.1.1.2</ecNumber>
    </recommendedName>
</protein>
<evidence type="ECO:0000256" key="13">
    <source>
        <dbReference type="ARBA" id="ARBA00022982"/>
    </source>
</evidence>
<dbReference type="PROSITE" id="PS51669">
    <property type="entry name" value="4FE4S_MOW_BIS_MGD"/>
    <property type="match status" value="1"/>
</dbReference>
<accession>A0AAW2SWA4</accession>